<dbReference type="AlphaFoldDB" id="X1QLU3"/>
<proteinExistence type="predicted"/>
<protein>
    <submittedName>
        <fullName evidence="1">Uncharacterized protein</fullName>
    </submittedName>
</protein>
<reference evidence="1" key="1">
    <citation type="journal article" date="2014" name="Front. Microbiol.">
        <title>High frequency of phylogenetically diverse reductive dehalogenase-homologous genes in deep subseafloor sedimentary metagenomes.</title>
        <authorList>
            <person name="Kawai M."/>
            <person name="Futagami T."/>
            <person name="Toyoda A."/>
            <person name="Takaki Y."/>
            <person name="Nishi S."/>
            <person name="Hori S."/>
            <person name="Arai W."/>
            <person name="Tsubouchi T."/>
            <person name="Morono Y."/>
            <person name="Uchiyama I."/>
            <person name="Ito T."/>
            <person name="Fujiyama A."/>
            <person name="Inagaki F."/>
            <person name="Takami H."/>
        </authorList>
    </citation>
    <scope>NUCLEOTIDE SEQUENCE</scope>
    <source>
        <strain evidence="1">Expedition CK06-06</strain>
    </source>
</reference>
<name>X1QLU3_9ZZZZ</name>
<evidence type="ECO:0000313" key="1">
    <source>
        <dbReference type="EMBL" id="GAI55771.1"/>
    </source>
</evidence>
<organism evidence="1">
    <name type="scientific">marine sediment metagenome</name>
    <dbReference type="NCBI Taxonomy" id="412755"/>
    <lineage>
        <taxon>unclassified sequences</taxon>
        <taxon>metagenomes</taxon>
        <taxon>ecological metagenomes</taxon>
    </lineage>
</organism>
<feature type="non-terminal residue" evidence="1">
    <location>
        <position position="1"/>
    </location>
</feature>
<gene>
    <name evidence="1" type="ORF">S06H3_53289</name>
</gene>
<accession>X1QLU3</accession>
<comment type="caution">
    <text evidence="1">The sequence shown here is derived from an EMBL/GenBank/DDBJ whole genome shotgun (WGS) entry which is preliminary data.</text>
</comment>
<sequence length="58" mass="6374">LNTANFMVGKLLPLLLQDLEAKHEAERKAVTDRTKAITSIPVLQGMLKAKGITYPLPD</sequence>
<dbReference type="EMBL" id="BARV01033969">
    <property type="protein sequence ID" value="GAI55771.1"/>
    <property type="molecule type" value="Genomic_DNA"/>
</dbReference>